<gene>
    <name evidence="1" type="ORF">CEXT_690351</name>
</gene>
<protein>
    <submittedName>
        <fullName evidence="1">Uncharacterized protein</fullName>
    </submittedName>
</protein>
<organism evidence="1 2">
    <name type="scientific">Caerostris extrusa</name>
    <name type="common">Bark spider</name>
    <name type="synonym">Caerostris bankana</name>
    <dbReference type="NCBI Taxonomy" id="172846"/>
    <lineage>
        <taxon>Eukaryota</taxon>
        <taxon>Metazoa</taxon>
        <taxon>Ecdysozoa</taxon>
        <taxon>Arthropoda</taxon>
        <taxon>Chelicerata</taxon>
        <taxon>Arachnida</taxon>
        <taxon>Araneae</taxon>
        <taxon>Araneomorphae</taxon>
        <taxon>Entelegynae</taxon>
        <taxon>Araneoidea</taxon>
        <taxon>Araneidae</taxon>
        <taxon>Caerostris</taxon>
    </lineage>
</organism>
<evidence type="ECO:0000313" key="1">
    <source>
        <dbReference type="EMBL" id="GIY30160.1"/>
    </source>
</evidence>
<evidence type="ECO:0000313" key="2">
    <source>
        <dbReference type="Proteomes" id="UP001054945"/>
    </source>
</evidence>
<dbReference type="EMBL" id="BPLR01009182">
    <property type="protein sequence ID" value="GIY30160.1"/>
    <property type="molecule type" value="Genomic_DNA"/>
</dbReference>
<dbReference type="Proteomes" id="UP001054945">
    <property type="component" value="Unassembled WGS sequence"/>
</dbReference>
<keyword evidence="2" id="KW-1185">Reference proteome</keyword>
<comment type="caution">
    <text evidence="1">The sequence shown here is derived from an EMBL/GenBank/DDBJ whole genome shotgun (WGS) entry which is preliminary data.</text>
</comment>
<reference evidence="1 2" key="1">
    <citation type="submission" date="2021-06" db="EMBL/GenBank/DDBJ databases">
        <title>Caerostris extrusa draft genome.</title>
        <authorList>
            <person name="Kono N."/>
            <person name="Arakawa K."/>
        </authorList>
    </citation>
    <scope>NUCLEOTIDE SEQUENCE [LARGE SCALE GENOMIC DNA]</scope>
</reference>
<name>A0AAV4S930_CAEEX</name>
<sequence>MKDEEMRSVHKREREKTLFKDFMLCPFNVKLRIAVDLPQRQQKRVYEISIVLHFGSVRKIEGVGTSCGRKTGR</sequence>
<accession>A0AAV4S930</accession>
<proteinExistence type="predicted"/>
<dbReference type="AlphaFoldDB" id="A0AAV4S930"/>